<dbReference type="InterPro" id="IPR027417">
    <property type="entry name" value="P-loop_NTPase"/>
</dbReference>
<name>A0A4P7IDG6_9ACTN</name>
<dbReference type="GO" id="GO:0005886">
    <property type="term" value="C:plasma membrane"/>
    <property type="evidence" value="ECO:0007669"/>
    <property type="project" value="UniProtKB-SubCell"/>
</dbReference>
<evidence type="ECO:0000256" key="10">
    <source>
        <dbReference type="ARBA" id="ARBA00023455"/>
    </source>
</evidence>
<dbReference type="AlphaFoldDB" id="A0A4P7IDG6"/>
<keyword evidence="8 12" id="KW-1133">Transmembrane helix</keyword>
<evidence type="ECO:0000313" key="16">
    <source>
        <dbReference type="Proteomes" id="UP000294853"/>
    </source>
</evidence>
<evidence type="ECO:0000256" key="1">
    <source>
        <dbReference type="ARBA" id="ARBA00004429"/>
    </source>
</evidence>
<gene>
    <name evidence="15" type="ORF">EXE58_03545</name>
</gene>
<dbReference type="FunFam" id="3.40.50.300:FF:000221">
    <property type="entry name" value="Multidrug ABC transporter ATP-binding protein"/>
    <property type="match status" value="1"/>
</dbReference>
<evidence type="ECO:0000256" key="11">
    <source>
        <dbReference type="SAM" id="MobiDB-lite"/>
    </source>
</evidence>
<dbReference type="InterPro" id="IPR011527">
    <property type="entry name" value="ABC1_TM_dom"/>
</dbReference>
<sequence length="657" mass="71276">MSRRVKGGFRLDSGGSRILPTLPRDEARRDGPSGTTVVGRVRSGETTPPTARQPVSTSAFAVPARGNNKGLRALRSVGVAWRRLSPFFRGSRRHIMLLVALAVSAGLVEASVLALVATIAVALSTGGGEVALHVGPLAADLSQSGALAVAFGLTLVRAALQLALAYLPGRMSSQVMADLRVDLFSAFTNSAWSVKAQEGGGAFQTLMTQNVTYVALAVISLANGVTATIMFTIMIAAALAQSFVAASLMAIGAFVLFFTLRPLSRLLRRFAKRLSRAAMRFTESVQDIIAVAEETEVFGATESYVAAFHDQVDAVRRPYARTRFLSAAMPALYQSVALVMLVLALTAVALAEVGNLAGLAAVILLLVRALTYAQQMQAAITSIDERLPFMHQILDALDRYRRNPQQDGTRDLDTVASLSVEDVSFGYRADTEVLQDVSFGVSRGEAIGIVGPSGAGKSSVVQLILRLREPSSGRVLVNGQDVREIKRSAWRKKVAYVPQSSQLVRGTVRDNIRFYREWLDDEQVERAARRAHIHEEIMSWPEGYDTMIGQRAISGGQRQRVCLARALADEPEVMVLDEPTSALDVRSEEAVRQSLHEVKEDTILVLIAHRLSTLSMCDRIVVMVDGRVSAVGSHADLVEKNDFFREVNEITHRQVAQ</sequence>
<dbReference type="InterPro" id="IPR036640">
    <property type="entry name" value="ABC1_TM_sf"/>
</dbReference>
<evidence type="ECO:0000256" key="4">
    <source>
        <dbReference type="ARBA" id="ARBA00022519"/>
    </source>
</evidence>
<evidence type="ECO:0000256" key="12">
    <source>
        <dbReference type="SAM" id="Phobius"/>
    </source>
</evidence>
<dbReference type="InterPro" id="IPR017871">
    <property type="entry name" value="ABC_transporter-like_CS"/>
</dbReference>
<accession>A0A4P7IDG6</accession>
<feature type="transmembrane region" description="Helical" evidence="12">
    <location>
        <begin position="331"/>
        <end position="350"/>
    </location>
</feature>
<keyword evidence="7 15" id="KW-0067">ATP-binding</keyword>
<keyword evidence="4" id="KW-0997">Cell inner membrane</keyword>
<dbReference type="GO" id="GO:0140359">
    <property type="term" value="F:ABC-type transporter activity"/>
    <property type="evidence" value="ECO:0007669"/>
    <property type="project" value="InterPro"/>
</dbReference>
<keyword evidence="9 12" id="KW-0472">Membrane</keyword>
<dbReference type="PROSITE" id="PS50929">
    <property type="entry name" value="ABC_TM1F"/>
    <property type="match status" value="1"/>
</dbReference>
<feature type="transmembrane region" description="Helical" evidence="12">
    <location>
        <begin position="144"/>
        <end position="167"/>
    </location>
</feature>
<feature type="transmembrane region" description="Helical" evidence="12">
    <location>
        <begin position="213"/>
        <end position="237"/>
    </location>
</feature>
<feature type="transmembrane region" description="Helical" evidence="12">
    <location>
        <begin position="356"/>
        <end position="373"/>
    </location>
</feature>
<evidence type="ECO:0000256" key="7">
    <source>
        <dbReference type="ARBA" id="ARBA00022840"/>
    </source>
</evidence>
<feature type="region of interest" description="Disordered" evidence="11">
    <location>
        <begin position="1"/>
        <end position="55"/>
    </location>
</feature>
<dbReference type="Gene3D" id="1.20.1560.10">
    <property type="entry name" value="ABC transporter type 1, transmembrane domain"/>
    <property type="match status" value="1"/>
</dbReference>
<feature type="compositionally biased region" description="Polar residues" evidence="11">
    <location>
        <begin position="44"/>
        <end position="55"/>
    </location>
</feature>
<evidence type="ECO:0000256" key="3">
    <source>
        <dbReference type="ARBA" id="ARBA00022475"/>
    </source>
</evidence>
<dbReference type="GO" id="GO:0005524">
    <property type="term" value="F:ATP binding"/>
    <property type="evidence" value="ECO:0007669"/>
    <property type="project" value="UniProtKB-KW"/>
</dbReference>
<dbReference type="InterPro" id="IPR003439">
    <property type="entry name" value="ABC_transporter-like_ATP-bd"/>
</dbReference>
<dbReference type="GO" id="GO:0016887">
    <property type="term" value="F:ATP hydrolysis activity"/>
    <property type="evidence" value="ECO:0007669"/>
    <property type="project" value="InterPro"/>
</dbReference>
<organism evidence="15 16">
    <name type="scientific">Nocardioides seonyuensis</name>
    <dbReference type="NCBI Taxonomy" id="2518371"/>
    <lineage>
        <taxon>Bacteria</taxon>
        <taxon>Bacillati</taxon>
        <taxon>Actinomycetota</taxon>
        <taxon>Actinomycetes</taxon>
        <taxon>Propionibacteriales</taxon>
        <taxon>Nocardioidaceae</taxon>
        <taxon>Nocardioides</taxon>
    </lineage>
</organism>
<dbReference type="PROSITE" id="PS50893">
    <property type="entry name" value="ABC_TRANSPORTER_2"/>
    <property type="match status" value="1"/>
</dbReference>
<evidence type="ECO:0000256" key="9">
    <source>
        <dbReference type="ARBA" id="ARBA00023136"/>
    </source>
</evidence>
<evidence type="ECO:0000256" key="6">
    <source>
        <dbReference type="ARBA" id="ARBA00022741"/>
    </source>
</evidence>
<feature type="domain" description="ABC transporter" evidence="13">
    <location>
        <begin position="418"/>
        <end position="650"/>
    </location>
</feature>
<keyword evidence="16" id="KW-1185">Reference proteome</keyword>
<feature type="domain" description="ABC transmembrane type-1" evidence="14">
    <location>
        <begin position="97"/>
        <end position="385"/>
    </location>
</feature>
<protein>
    <submittedName>
        <fullName evidence="15">ABC transporter ATP-binding protein</fullName>
    </submittedName>
</protein>
<dbReference type="SUPFAM" id="SSF90123">
    <property type="entry name" value="ABC transporter transmembrane region"/>
    <property type="match status" value="1"/>
</dbReference>
<dbReference type="KEGG" id="nsn:EXE58_03545"/>
<dbReference type="InterPro" id="IPR003593">
    <property type="entry name" value="AAA+_ATPase"/>
</dbReference>
<dbReference type="Gene3D" id="3.40.50.300">
    <property type="entry name" value="P-loop containing nucleotide triphosphate hydrolases"/>
    <property type="match status" value="1"/>
</dbReference>
<keyword evidence="5 12" id="KW-0812">Transmembrane</keyword>
<feature type="transmembrane region" description="Helical" evidence="12">
    <location>
        <begin position="95"/>
        <end position="124"/>
    </location>
</feature>
<dbReference type="Proteomes" id="UP000294853">
    <property type="component" value="Chromosome"/>
</dbReference>
<comment type="similarity">
    <text evidence="10">Belongs to the ABC transporter superfamily. Siderophore-Fe(3+) uptake transporter (SIUT) (TC 3.A.1.21) family.</text>
</comment>
<evidence type="ECO:0000313" key="15">
    <source>
        <dbReference type="EMBL" id="QBX54633.1"/>
    </source>
</evidence>
<comment type="subcellular location">
    <subcellularLocation>
        <location evidence="1">Cell inner membrane</location>
        <topology evidence="1">Multi-pass membrane protein</topology>
    </subcellularLocation>
</comment>
<evidence type="ECO:0000259" key="13">
    <source>
        <dbReference type="PROSITE" id="PS50893"/>
    </source>
</evidence>
<evidence type="ECO:0000256" key="2">
    <source>
        <dbReference type="ARBA" id="ARBA00022448"/>
    </source>
</evidence>
<dbReference type="PROSITE" id="PS00211">
    <property type="entry name" value="ABC_TRANSPORTER_1"/>
    <property type="match status" value="1"/>
</dbReference>
<dbReference type="SMART" id="SM00382">
    <property type="entry name" value="AAA"/>
    <property type="match status" value="1"/>
</dbReference>
<evidence type="ECO:0000259" key="14">
    <source>
        <dbReference type="PROSITE" id="PS50929"/>
    </source>
</evidence>
<keyword evidence="3" id="KW-1003">Cell membrane</keyword>
<dbReference type="EMBL" id="CP038436">
    <property type="protein sequence ID" value="QBX54633.1"/>
    <property type="molecule type" value="Genomic_DNA"/>
</dbReference>
<dbReference type="PANTHER" id="PTHR24221">
    <property type="entry name" value="ATP-BINDING CASSETTE SUB-FAMILY B"/>
    <property type="match status" value="1"/>
</dbReference>
<reference evidence="15 16" key="1">
    <citation type="submission" date="2019-03" db="EMBL/GenBank/DDBJ databases">
        <title>Three New Species of Nocardioides, Nocardioides euryhalodurans sp. nov., Nocardioides seonyuensis sp. nov. and Nocardioides eburneoflavus sp. nov. Iolated from Soil.</title>
        <authorList>
            <person name="Roh S.G."/>
            <person name="Lee C."/>
            <person name="Kim M.-K."/>
            <person name="Kim S.B."/>
        </authorList>
    </citation>
    <scope>NUCLEOTIDE SEQUENCE [LARGE SCALE GENOMIC DNA]</scope>
    <source>
        <strain evidence="15 16">MMS17-SY207-3</strain>
    </source>
</reference>
<dbReference type="SUPFAM" id="SSF52540">
    <property type="entry name" value="P-loop containing nucleoside triphosphate hydrolases"/>
    <property type="match status" value="1"/>
</dbReference>
<dbReference type="InterPro" id="IPR039421">
    <property type="entry name" value="Type_1_exporter"/>
</dbReference>
<evidence type="ECO:0000256" key="5">
    <source>
        <dbReference type="ARBA" id="ARBA00022692"/>
    </source>
</evidence>
<dbReference type="PANTHER" id="PTHR24221:SF654">
    <property type="entry name" value="ATP-BINDING CASSETTE SUB-FAMILY B MEMBER 6"/>
    <property type="match status" value="1"/>
</dbReference>
<dbReference type="Pfam" id="PF00005">
    <property type="entry name" value="ABC_tran"/>
    <property type="match status" value="1"/>
</dbReference>
<proteinExistence type="inferred from homology"/>
<dbReference type="OrthoDB" id="9806127at2"/>
<evidence type="ECO:0000256" key="8">
    <source>
        <dbReference type="ARBA" id="ARBA00022989"/>
    </source>
</evidence>
<keyword evidence="2" id="KW-0813">Transport</keyword>
<feature type="transmembrane region" description="Helical" evidence="12">
    <location>
        <begin position="243"/>
        <end position="263"/>
    </location>
</feature>
<keyword evidence="6" id="KW-0547">Nucleotide-binding</keyword>